<keyword evidence="3" id="KW-1185">Reference proteome</keyword>
<sequence>MSISEIDLLISRIRVYDIAGQDNAGGWIAETFPDIFYIRSSVQFLGFTQGHIPASQEGNLSVADGDWFQASIMGHGPLGPLYPRQRAMYEGDTPSCLYLYGNWLSDPECVYQGRWGGRFKRDKVQNANEYSHTKVDDSDFYDFYIYNDVLDSWSYQGVEYNSV</sequence>
<dbReference type="EMBL" id="QUNF01000007">
    <property type="protein sequence ID" value="REG90427.1"/>
    <property type="molecule type" value="Genomic_DNA"/>
</dbReference>
<dbReference type="GO" id="GO:0016799">
    <property type="term" value="F:hydrolase activity, hydrolyzing N-glycosyl compounds"/>
    <property type="evidence" value="ECO:0007669"/>
    <property type="project" value="InterPro"/>
</dbReference>
<evidence type="ECO:0000259" key="1">
    <source>
        <dbReference type="Pfam" id="PF07632"/>
    </source>
</evidence>
<organism evidence="2 3">
    <name type="scientific">Algoriphagus antarcticus</name>
    <dbReference type="NCBI Taxonomy" id="238540"/>
    <lineage>
        <taxon>Bacteria</taxon>
        <taxon>Pseudomonadati</taxon>
        <taxon>Bacteroidota</taxon>
        <taxon>Cytophagia</taxon>
        <taxon>Cytophagales</taxon>
        <taxon>Cyclobacteriaceae</taxon>
        <taxon>Algoriphagus</taxon>
    </lineage>
</organism>
<dbReference type="Gene3D" id="3.90.245.10">
    <property type="entry name" value="Ribonucleoside hydrolase-like"/>
    <property type="match status" value="1"/>
</dbReference>
<evidence type="ECO:0000313" key="2">
    <source>
        <dbReference type="EMBL" id="REG90427.1"/>
    </source>
</evidence>
<name>A0A3E0DWF2_9BACT</name>
<reference evidence="2 3" key="1">
    <citation type="submission" date="2018-08" db="EMBL/GenBank/DDBJ databases">
        <title>Genomic Encyclopedia of Archaeal and Bacterial Type Strains, Phase II (KMG-II): from individual species to whole genera.</title>
        <authorList>
            <person name="Goeker M."/>
        </authorList>
    </citation>
    <scope>NUCLEOTIDE SEQUENCE [LARGE SCALE GENOMIC DNA]</scope>
    <source>
        <strain evidence="2 3">DSM 15986</strain>
    </source>
</reference>
<accession>A0A3E0DWF2</accession>
<comment type="caution">
    <text evidence="2">The sequence shown here is derived from an EMBL/GenBank/DDBJ whole genome shotgun (WGS) entry which is preliminary data.</text>
</comment>
<dbReference type="InterPro" id="IPR011483">
    <property type="entry name" value="Sde182_NH-like"/>
</dbReference>
<gene>
    <name evidence="2" type="ORF">C8N25_107167</name>
</gene>
<dbReference type="AlphaFoldDB" id="A0A3E0DWF2"/>
<dbReference type="Proteomes" id="UP000256405">
    <property type="component" value="Unassembled WGS sequence"/>
</dbReference>
<feature type="domain" description="Cellulose-binding Sde182 nucleoside hydrolase-like" evidence="1">
    <location>
        <begin position="4"/>
        <end position="119"/>
    </location>
</feature>
<dbReference type="Pfam" id="PF07632">
    <property type="entry name" value="Sde182_NH-like"/>
    <property type="match status" value="1"/>
</dbReference>
<dbReference type="InterPro" id="IPR036452">
    <property type="entry name" value="Ribo_hydro-like"/>
</dbReference>
<evidence type="ECO:0000313" key="3">
    <source>
        <dbReference type="Proteomes" id="UP000256405"/>
    </source>
</evidence>
<proteinExistence type="predicted"/>
<protein>
    <submittedName>
        <fullName evidence="2">Uncharacterized protein DUF1593</fullName>
    </submittedName>
</protein>